<keyword evidence="2" id="KW-1185">Reference proteome</keyword>
<protein>
    <submittedName>
        <fullName evidence="1">Uncharacterized protein</fullName>
    </submittedName>
</protein>
<accession>A0A2Z6PEV1</accession>
<dbReference type="Proteomes" id="UP000242715">
    <property type="component" value="Unassembled WGS sequence"/>
</dbReference>
<evidence type="ECO:0000313" key="2">
    <source>
        <dbReference type="Proteomes" id="UP000242715"/>
    </source>
</evidence>
<name>A0A2Z6PEV1_TRISU</name>
<proteinExistence type="predicted"/>
<organism evidence="1 2">
    <name type="scientific">Trifolium subterraneum</name>
    <name type="common">Subterranean clover</name>
    <dbReference type="NCBI Taxonomy" id="3900"/>
    <lineage>
        <taxon>Eukaryota</taxon>
        <taxon>Viridiplantae</taxon>
        <taxon>Streptophyta</taxon>
        <taxon>Embryophyta</taxon>
        <taxon>Tracheophyta</taxon>
        <taxon>Spermatophyta</taxon>
        <taxon>Magnoliopsida</taxon>
        <taxon>eudicotyledons</taxon>
        <taxon>Gunneridae</taxon>
        <taxon>Pentapetalae</taxon>
        <taxon>rosids</taxon>
        <taxon>fabids</taxon>
        <taxon>Fabales</taxon>
        <taxon>Fabaceae</taxon>
        <taxon>Papilionoideae</taxon>
        <taxon>50 kb inversion clade</taxon>
        <taxon>NPAAA clade</taxon>
        <taxon>Hologalegina</taxon>
        <taxon>IRL clade</taxon>
        <taxon>Trifolieae</taxon>
        <taxon>Trifolium</taxon>
    </lineage>
</organism>
<gene>
    <name evidence="1" type="ORF">TSUD_185290</name>
</gene>
<evidence type="ECO:0000313" key="1">
    <source>
        <dbReference type="EMBL" id="GAU48192.1"/>
    </source>
</evidence>
<sequence>MRKKRIELQWQGGNEAIEEKRVTEGEKEDEAEKREVWKRGVIAISPSRFYISTACCSHTTIRPQIPMVPISC</sequence>
<reference evidence="2" key="1">
    <citation type="journal article" date="2017" name="Front. Plant Sci.">
        <title>Climate Clever Clovers: New Paradigm to Reduce the Environmental Footprint of Ruminants by Breeding Low Methanogenic Forages Utilizing Haplotype Variation.</title>
        <authorList>
            <person name="Kaur P."/>
            <person name="Appels R."/>
            <person name="Bayer P.E."/>
            <person name="Keeble-Gagnere G."/>
            <person name="Wang J."/>
            <person name="Hirakawa H."/>
            <person name="Shirasawa K."/>
            <person name="Vercoe P."/>
            <person name="Stefanova K."/>
            <person name="Durmic Z."/>
            <person name="Nichols P."/>
            <person name="Revell C."/>
            <person name="Isobe S.N."/>
            <person name="Edwards D."/>
            <person name="Erskine W."/>
        </authorList>
    </citation>
    <scope>NUCLEOTIDE SEQUENCE [LARGE SCALE GENOMIC DNA]</scope>
    <source>
        <strain evidence="2">cv. Daliak</strain>
    </source>
</reference>
<dbReference type="EMBL" id="DF974391">
    <property type="protein sequence ID" value="GAU48192.1"/>
    <property type="molecule type" value="Genomic_DNA"/>
</dbReference>
<dbReference type="AlphaFoldDB" id="A0A2Z6PEV1"/>